<dbReference type="PANTHER" id="PTHR43281:SF1">
    <property type="entry name" value="FARNESYL DIPHOSPHATE SYNTHASE"/>
    <property type="match status" value="1"/>
</dbReference>
<dbReference type="GO" id="GO:0008654">
    <property type="term" value="P:phospholipid biosynthetic process"/>
    <property type="evidence" value="ECO:0007669"/>
    <property type="project" value="UniProtKB-ARBA"/>
</dbReference>
<dbReference type="AlphaFoldDB" id="A0A918XMC5"/>
<keyword evidence="8" id="KW-1185">Reference proteome</keyword>
<evidence type="ECO:0000313" key="7">
    <source>
        <dbReference type="EMBL" id="GHD39370.1"/>
    </source>
</evidence>
<evidence type="ECO:0000256" key="2">
    <source>
        <dbReference type="ARBA" id="ARBA00006706"/>
    </source>
</evidence>
<evidence type="ECO:0000256" key="5">
    <source>
        <dbReference type="ARBA" id="ARBA00022842"/>
    </source>
</evidence>
<reference evidence="7" key="2">
    <citation type="submission" date="2020-09" db="EMBL/GenBank/DDBJ databases">
        <authorList>
            <person name="Sun Q."/>
            <person name="Kim S."/>
        </authorList>
    </citation>
    <scope>NUCLEOTIDE SEQUENCE</scope>
    <source>
        <strain evidence="7">KCTC 23430</strain>
    </source>
</reference>
<name>A0A918XMC5_9GAMM</name>
<keyword evidence="4" id="KW-0479">Metal-binding</keyword>
<evidence type="ECO:0000313" key="8">
    <source>
        <dbReference type="Proteomes" id="UP000644693"/>
    </source>
</evidence>
<accession>A0A918XMC5</accession>
<evidence type="ECO:0000256" key="6">
    <source>
        <dbReference type="ARBA" id="ARBA00023229"/>
    </source>
</evidence>
<dbReference type="PANTHER" id="PTHR43281">
    <property type="entry name" value="FARNESYL DIPHOSPHATE SYNTHASE"/>
    <property type="match status" value="1"/>
</dbReference>
<dbReference type="Pfam" id="PF00348">
    <property type="entry name" value="polyprenyl_synt"/>
    <property type="match status" value="1"/>
</dbReference>
<comment type="similarity">
    <text evidence="2">Belongs to the FPP/GGPP synthase family.</text>
</comment>
<dbReference type="FunFam" id="1.10.600.10:FF:000001">
    <property type="entry name" value="Geranylgeranyl diphosphate synthase"/>
    <property type="match status" value="1"/>
</dbReference>
<reference evidence="7" key="1">
    <citation type="journal article" date="2014" name="Int. J. Syst. Evol. Microbiol.">
        <title>Complete genome sequence of Corynebacterium casei LMG S-19264T (=DSM 44701T), isolated from a smear-ripened cheese.</title>
        <authorList>
            <consortium name="US DOE Joint Genome Institute (JGI-PGF)"/>
            <person name="Walter F."/>
            <person name="Albersmeier A."/>
            <person name="Kalinowski J."/>
            <person name="Ruckert C."/>
        </authorList>
    </citation>
    <scope>NUCLEOTIDE SEQUENCE</scope>
    <source>
        <strain evidence="7">KCTC 23430</strain>
    </source>
</reference>
<comment type="caution">
    <text evidence="7">The sequence shown here is derived from an EMBL/GenBank/DDBJ whole genome shotgun (WGS) entry which is preliminary data.</text>
</comment>
<keyword evidence="6" id="KW-0414">Isoprene biosynthesis</keyword>
<dbReference type="InterPro" id="IPR008949">
    <property type="entry name" value="Isoprenoid_synthase_dom_sf"/>
</dbReference>
<evidence type="ECO:0000256" key="4">
    <source>
        <dbReference type="ARBA" id="ARBA00022723"/>
    </source>
</evidence>
<dbReference type="SUPFAM" id="SSF48576">
    <property type="entry name" value="Terpenoid synthases"/>
    <property type="match status" value="1"/>
</dbReference>
<dbReference type="EMBL" id="BMYM01000005">
    <property type="protein sequence ID" value="GHD39370.1"/>
    <property type="molecule type" value="Genomic_DNA"/>
</dbReference>
<dbReference type="InterPro" id="IPR000092">
    <property type="entry name" value="Polyprenyl_synt"/>
</dbReference>
<keyword evidence="3" id="KW-0808">Transferase</keyword>
<dbReference type="Proteomes" id="UP000644693">
    <property type="component" value="Unassembled WGS sequence"/>
</dbReference>
<dbReference type="GO" id="GO:0016114">
    <property type="term" value="P:terpenoid biosynthetic process"/>
    <property type="evidence" value="ECO:0007669"/>
    <property type="project" value="UniProtKB-ARBA"/>
</dbReference>
<keyword evidence="5" id="KW-0460">Magnesium</keyword>
<comment type="cofactor">
    <cofactor evidence="1">
        <name>Mg(2+)</name>
        <dbReference type="ChEBI" id="CHEBI:18420"/>
    </cofactor>
</comment>
<sequence>MDDDDMRRGKPSCHVVYGEAIAILAGDALQAKAFELIADAPELSANQKVQMVKVLASAAGAEGMVGGQAIDIESEGQSLTLDELRELHGLKTGALIRASVILGGIAAGASQQQLDALDRFADQIGLAFQVVDDALDVEGSTEALGKTQGKDQDADKATYVKLLGLEGAKAEAQNLLASALEALESFGSHADELRELAHFIVSRDR</sequence>
<proteinExistence type="inferred from homology"/>
<gene>
    <name evidence="7" type="primary">ispA</name>
    <name evidence="7" type="ORF">GCM10007053_30750</name>
</gene>
<evidence type="ECO:0000256" key="3">
    <source>
        <dbReference type="ARBA" id="ARBA00022679"/>
    </source>
</evidence>
<evidence type="ECO:0000256" key="1">
    <source>
        <dbReference type="ARBA" id="ARBA00001946"/>
    </source>
</evidence>
<organism evidence="7 8">
    <name type="scientific">Parahalioglobus pacificus</name>
    <dbReference type="NCBI Taxonomy" id="930806"/>
    <lineage>
        <taxon>Bacteria</taxon>
        <taxon>Pseudomonadati</taxon>
        <taxon>Pseudomonadota</taxon>
        <taxon>Gammaproteobacteria</taxon>
        <taxon>Cellvibrionales</taxon>
        <taxon>Halieaceae</taxon>
        <taxon>Parahalioglobus</taxon>
    </lineage>
</organism>
<dbReference type="GO" id="GO:0004659">
    <property type="term" value="F:prenyltransferase activity"/>
    <property type="evidence" value="ECO:0007669"/>
    <property type="project" value="InterPro"/>
</dbReference>
<dbReference type="CDD" id="cd00685">
    <property type="entry name" value="Trans_IPPS_HT"/>
    <property type="match status" value="1"/>
</dbReference>
<dbReference type="GO" id="GO:0046872">
    <property type="term" value="F:metal ion binding"/>
    <property type="evidence" value="ECO:0007669"/>
    <property type="project" value="UniProtKB-KW"/>
</dbReference>
<protein>
    <submittedName>
        <fullName evidence="7">Geranyltranstransferase</fullName>
    </submittedName>
</protein>
<dbReference type="Gene3D" id="1.10.600.10">
    <property type="entry name" value="Farnesyl Diphosphate Synthase"/>
    <property type="match status" value="1"/>
</dbReference>